<protein>
    <recommendedName>
        <fullName evidence="4">Arc-like DNA binding domain-containing protein</fullName>
    </recommendedName>
</protein>
<dbReference type="KEGG" id="ccel:CCDG5_1400"/>
<dbReference type="SUPFAM" id="SSF47598">
    <property type="entry name" value="Ribbon-helix-helix"/>
    <property type="match status" value="1"/>
</dbReference>
<dbReference type="PATRIC" id="fig|29343.3.peg.1475"/>
<organism evidence="2 3">
    <name type="scientific">[Clostridium] cellulosi</name>
    <dbReference type="NCBI Taxonomy" id="29343"/>
    <lineage>
        <taxon>Bacteria</taxon>
        <taxon>Bacillati</taxon>
        <taxon>Bacillota</taxon>
        <taxon>Clostridia</taxon>
        <taxon>Eubacteriales</taxon>
        <taxon>Oscillospiraceae</taxon>
        <taxon>Oscillospiraceae incertae sedis</taxon>
    </lineage>
</organism>
<dbReference type="HOGENOM" id="CLU_156623_1_2_9"/>
<reference evidence="3" key="1">
    <citation type="submission" date="2014-07" db="EMBL/GenBank/DDBJ databases">
        <authorList>
            <person name="Wibberg D."/>
        </authorList>
    </citation>
    <scope>NUCLEOTIDE SEQUENCE [LARGE SCALE GENOMIC DNA]</scope>
    <source>
        <strain evidence="3">DG5</strain>
    </source>
</reference>
<dbReference type="Proteomes" id="UP000032431">
    <property type="component" value="Chromosome I"/>
</dbReference>
<evidence type="ECO:0000256" key="1">
    <source>
        <dbReference type="SAM" id="MobiDB-lite"/>
    </source>
</evidence>
<proteinExistence type="predicted"/>
<dbReference type="InterPro" id="IPR013321">
    <property type="entry name" value="Arc_rbn_hlx_hlx"/>
</dbReference>
<evidence type="ECO:0000313" key="3">
    <source>
        <dbReference type="Proteomes" id="UP000032431"/>
    </source>
</evidence>
<accession>A0A078KTR8</accession>
<gene>
    <name evidence="2" type="ORF">CCDG5_1400</name>
</gene>
<name>A0A078KTR8_9FIRM</name>
<dbReference type="GO" id="GO:0006355">
    <property type="term" value="P:regulation of DNA-templated transcription"/>
    <property type="evidence" value="ECO:0007669"/>
    <property type="project" value="InterPro"/>
</dbReference>
<dbReference type="STRING" id="29343.CCDG5_1400"/>
<dbReference type="Gene3D" id="1.10.1220.10">
    <property type="entry name" value="Met repressor-like"/>
    <property type="match status" value="1"/>
</dbReference>
<dbReference type="OrthoDB" id="9812601at2"/>
<feature type="region of interest" description="Disordered" evidence="1">
    <location>
        <begin position="52"/>
        <end position="74"/>
    </location>
</feature>
<dbReference type="EMBL" id="LM995447">
    <property type="protein sequence ID" value="CDZ24514.1"/>
    <property type="molecule type" value="Genomic_DNA"/>
</dbReference>
<dbReference type="InterPro" id="IPR010985">
    <property type="entry name" value="Ribbon_hlx_hlx"/>
</dbReference>
<sequence>MAEKHGKDRKSVLLRLNSDMWNDIAAWAEDEFRSINGQIEYILSEAIKQHKKATKNISTDSSKRNEESDVENQK</sequence>
<dbReference type="AlphaFoldDB" id="A0A078KTR8"/>
<feature type="compositionally biased region" description="Basic and acidic residues" evidence="1">
    <location>
        <begin position="61"/>
        <end position="74"/>
    </location>
</feature>
<keyword evidence="3" id="KW-1185">Reference proteome</keyword>
<evidence type="ECO:0008006" key="4">
    <source>
        <dbReference type="Google" id="ProtNLM"/>
    </source>
</evidence>
<evidence type="ECO:0000313" key="2">
    <source>
        <dbReference type="EMBL" id="CDZ24514.1"/>
    </source>
</evidence>